<accession>A0A176YQU1</accession>
<dbReference type="AlphaFoldDB" id="A0A176YQU1"/>
<dbReference type="Proteomes" id="UP000076959">
    <property type="component" value="Unassembled WGS sequence"/>
</dbReference>
<proteinExistence type="predicted"/>
<keyword evidence="2" id="KW-1185">Reference proteome</keyword>
<evidence type="ECO:0000313" key="1">
    <source>
        <dbReference type="EMBL" id="OAF09205.1"/>
    </source>
</evidence>
<gene>
    <name evidence="1" type="ORF">AYJ54_00185</name>
</gene>
<name>A0A176YQU1_9BRAD</name>
<organism evidence="1 2">
    <name type="scientific">Bradyrhizobium centrolobii</name>
    <dbReference type="NCBI Taxonomy" id="1505087"/>
    <lineage>
        <taxon>Bacteria</taxon>
        <taxon>Pseudomonadati</taxon>
        <taxon>Pseudomonadota</taxon>
        <taxon>Alphaproteobacteria</taxon>
        <taxon>Hyphomicrobiales</taxon>
        <taxon>Nitrobacteraceae</taxon>
        <taxon>Bradyrhizobium</taxon>
    </lineage>
</organism>
<evidence type="ECO:0000313" key="2">
    <source>
        <dbReference type="Proteomes" id="UP000076959"/>
    </source>
</evidence>
<dbReference type="EMBL" id="LUUB01000057">
    <property type="protein sequence ID" value="OAF09205.1"/>
    <property type="molecule type" value="Genomic_DNA"/>
</dbReference>
<reference evidence="1 2" key="1">
    <citation type="submission" date="2016-03" db="EMBL/GenBank/DDBJ databases">
        <title>Draft Genome Sequence of the Strain BR 10245 (Bradyrhizobium sp.) isolated from nodules of Centrolobium paraense.</title>
        <authorList>
            <person name="Simoes-Araujo J.L.Sr."/>
            <person name="Barauna A.C."/>
            <person name="Silva K."/>
            <person name="Zilli J.E."/>
        </authorList>
    </citation>
    <scope>NUCLEOTIDE SEQUENCE [LARGE SCALE GENOMIC DNA]</scope>
    <source>
        <strain evidence="1 2">BR 10245</strain>
    </source>
</reference>
<comment type="caution">
    <text evidence="1">The sequence shown here is derived from an EMBL/GenBank/DDBJ whole genome shotgun (WGS) entry which is preliminary data.</text>
</comment>
<protein>
    <submittedName>
        <fullName evidence="1">Uncharacterized protein</fullName>
    </submittedName>
</protein>
<sequence length="88" mass="9475">MNVRELIELLSGCEPDAEVVIPDSSAPCGAFAAVRSLQTGWAYNSQVAADEMGFWIDGLNYAEPPRGSYIIRGVRLLGTRCGSVLTIQ</sequence>